<evidence type="ECO:0000313" key="2">
    <source>
        <dbReference type="Proteomes" id="UP000728032"/>
    </source>
</evidence>
<accession>A0A7R9MJ63</accession>
<proteinExistence type="predicted"/>
<name>A0A7R9MJ63_9ACAR</name>
<reference evidence="1" key="1">
    <citation type="submission" date="2020-11" db="EMBL/GenBank/DDBJ databases">
        <authorList>
            <person name="Tran Van P."/>
        </authorList>
    </citation>
    <scope>NUCLEOTIDE SEQUENCE</scope>
</reference>
<dbReference type="Proteomes" id="UP000728032">
    <property type="component" value="Unassembled WGS sequence"/>
</dbReference>
<dbReference type="AlphaFoldDB" id="A0A7R9MJ63"/>
<dbReference type="EMBL" id="OC937570">
    <property type="protein sequence ID" value="CAD7661196.1"/>
    <property type="molecule type" value="Genomic_DNA"/>
</dbReference>
<protein>
    <submittedName>
        <fullName evidence="1">Uncharacterized protein</fullName>
    </submittedName>
</protein>
<evidence type="ECO:0000313" key="1">
    <source>
        <dbReference type="EMBL" id="CAD7661196.1"/>
    </source>
</evidence>
<sequence>MMSIENNSIVGNSSATKPLLSSISRAMLDTSHAMTDPNQTNGSNSYSDNDLSEWIGHRVLAKTERGLYEKGVIDDCDRLKGIGVLFDRTNGVQYYESVSTDLVADCCPLAAQITVGMDVIAKC</sequence>
<organism evidence="1">
    <name type="scientific">Oppiella nova</name>
    <dbReference type="NCBI Taxonomy" id="334625"/>
    <lineage>
        <taxon>Eukaryota</taxon>
        <taxon>Metazoa</taxon>
        <taxon>Ecdysozoa</taxon>
        <taxon>Arthropoda</taxon>
        <taxon>Chelicerata</taxon>
        <taxon>Arachnida</taxon>
        <taxon>Acari</taxon>
        <taxon>Acariformes</taxon>
        <taxon>Sarcoptiformes</taxon>
        <taxon>Oribatida</taxon>
        <taxon>Brachypylina</taxon>
        <taxon>Oppioidea</taxon>
        <taxon>Oppiidae</taxon>
        <taxon>Oppiella</taxon>
    </lineage>
</organism>
<gene>
    <name evidence="1" type="ORF">ONB1V03_LOCUS17757</name>
</gene>
<feature type="non-terminal residue" evidence="1">
    <location>
        <position position="123"/>
    </location>
</feature>
<dbReference type="EMBL" id="CAJPVJ010022745">
    <property type="protein sequence ID" value="CAG2178332.1"/>
    <property type="molecule type" value="Genomic_DNA"/>
</dbReference>
<keyword evidence="2" id="KW-1185">Reference proteome</keyword>